<evidence type="ECO:0000259" key="3">
    <source>
        <dbReference type="Pfam" id="PF00326"/>
    </source>
</evidence>
<proteinExistence type="predicted"/>
<dbReference type="GO" id="GO:0006508">
    <property type="term" value="P:proteolysis"/>
    <property type="evidence" value="ECO:0007669"/>
    <property type="project" value="InterPro"/>
</dbReference>
<reference evidence="4 5" key="1">
    <citation type="submission" date="2019-02" db="EMBL/GenBank/DDBJ databases">
        <title>Deep-cultivation of Planctomycetes and their phenomic and genomic characterization uncovers novel biology.</title>
        <authorList>
            <person name="Wiegand S."/>
            <person name="Jogler M."/>
            <person name="Boedeker C."/>
            <person name="Pinto D."/>
            <person name="Vollmers J."/>
            <person name="Rivas-Marin E."/>
            <person name="Kohn T."/>
            <person name="Peeters S.H."/>
            <person name="Heuer A."/>
            <person name="Rast P."/>
            <person name="Oberbeckmann S."/>
            <person name="Bunk B."/>
            <person name="Jeske O."/>
            <person name="Meyerdierks A."/>
            <person name="Storesund J.E."/>
            <person name="Kallscheuer N."/>
            <person name="Luecker S."/>
            <person name="Lage O.M."/>
            <person name="Pohl T."/>
            <person name="Merkel B.J."/>
            <person name="Hornburger P."/>
            <person name="Mueller R.-W."/>
            <person name="Bruemmer F."/>
            <person name="Labrenz M."/>
            <person name="Spormann A.M."/>
            <person name="Op den Camp H."/>
            <person name="Overmann J."/>
            <person name="Amann R."/>
            <person name="Jetten M.S.M."/>
            <person name="Mascher T."/>
            <person name="Medema M.H."/>
            <person name="Devos D.P."/>
            <person name="Kaster A.-K."/>
            <person name="Ovreas L."/>
            <person name="Rohde M."/>
            <person name="Galperin M.Y."/>
            <person name="Jogler C."/>
        </authorList>
    </citation>
    <scope>NUCLEOTIDE SEQUENCE [LARGE SCALE GENOMIC DNA]</scope>
    <source>
        <strain evidence="4 5">K23_9</strain>
    </source>
</reference>
<keyword evidence="1" id="KW-0732">Signal</keyword>
<dbReference type="OrthoDB" id="236649at2"/>
<dbReference type="Pfam" id="PF00326">
    <property type="entry name" value="Peptidase_S9"/>
    <property type="match status" value="1"/>
</dbReference>
<dbReference type="InterPro" id="IPR050955">
    <property type="entry name" value="Plant_Biomass_Hydrol_Est"/>
</dbReference>
<dbReference type="Proteomes" id="UP000319817">
    <property type="component" value="Chromosome"/>
</dbReference>
<evidence type="ECO:0000313" key="4">
    <source>
        <dbReference type="EMBL" id="QDT08143.1"/>
    </source>
</evidence>
<keyword evidence="5" id="KW-1185">Reference proteome</keyword>
<evidence type="ECO:0000313" key="5">
    <source>
        <dbReference type="Proteomes" id="UP000319817"/>
    </source>
</evidence>
<dbReference type="AlphaFoldDB" id="A0A517NM42"/>
<name>A0A517NM42_9BACT</name>
<organism evidence="4 5">
    <name type="scientific">Stieleria marina</name>
    <dbReference type="NCBI Taxonomy" id="1930275"/>
    <lineage>
        <taxon>Bacteria</taxon>
        <taxon>Pseudomonadati</taxon>
        <taxon>Planctomycetota</taxon>
        <taxon>Planctomycetia</taxon>
        <taxon>Pirellulales</taxon>
        <taxon>Pirellulaceae</taxon>
        <taxon>Stieleria</taxon>
    </lineage>
</organism>
<dbReference type="GO" id="GO:0008236">
    <property type="term" value="F:serine-type peptidase activity"/>
    <property type="evidence" value="ECO:0007669"/>
    <property type="project" value="InterPro"/>
</dbReference>
<evidence type="ECO:0000256" key="1">
    <source>
        <dbReference type="ARBA" id="ARBA00022729"/>
    </source>
</evidence>
<dbReference type="EMBL" id="CP036526">
    <property type="protein sequence ID" value="QDT08143.1"/>
    <property type="molecule type" value="Genomic_DNA"/>
</dbReference>
<dbReference type="SUPFAM" id="SSF53474">
    <property type="entry name" value="alpha/beta-Hydrolases"/>
    <property type="match status" value="1"/>
</dbReference>
<dbReference type="PANTHER" id="PTHR43037">
    <property type="entry name" value="UNNAMED PRODUCT-RELATED"/>
    <property type="match status" value="1"/>
</dbReference>
<protein>
    <submittedName>
        <fullName evidence="4">Prolyl oligopeptidase family protein</fullName>
    </submittedName>
</protein>
<feature type="domain" description="Peptidase S9 prolyl oligopeptidase catalytic" evidence="3">
    <location>
        <begin position="221"/>
        <end position="374"/>
    </location>
</feature>
<gene>
    <name evidence="4" type="ORF">K239x_00750</name>
</gene>
<sequence length="679" mass="76366">MLNSFSRAQFVCLSIFFTVATGIPSQAQQNFKQLPPLGIKIDVETREKLAQRVARLKEEIEDLEKASEDTSTWRADVVVLVRAVELALRQNGFYKKSEPAAAAKLLDEAKRRIDAVAASQRSLGLLRTAATESDQPSLLVGGFVSHIDDSVQPYGLVLPVGFDAKKTYRLDVWLHGRGDTKLEVAFLTERMNKVGQYAPADTIVLHPFGRHCNAFKFAGETDVYEAIDHVSGLLNVDQSRVALRGFSMGGAGVWHLAAHDPTHWFAANPGAGFVDTIVYQGWAEKLPYPMTDARKKLLRLYDVLPWTSNLQNTQLIAYSGEVDKQRQAADRVMKAGKELGFDWDYVIGKGMGHKINPESATKVDAKLASWSAQTSQSPRKSIDFTTYTLRYAKADWLTVTGLQEHWKAGNVKAVITESATLDIKTDGVTHLSLDFADSSWPGKKEVGLNIDGERFYISDTSEEPGLQCQLQRGKRWEQVVGISSELRKRPGVQGPIDDVFYDRFLFVLPTRPAGNGVVERWVKREIEYAMSRWKRLMRGEVRTVRDVDLTDEQIKNNHLICFGDFLGNRYLSKVSNRMPLTWTRNKLNFAGKSYDPATHAAVMCYPNPENPDRYIVMNSGMTFREFSNVSNSRQIAMLPDWAMLKIDDEFDDSIFAGDVVAEGFFDEQWQIKTKNPTLP</sequence>
<dbReference type="RefSeq" id="WP_145415737.1">
    <property type="nucleotide sequence ID" value="NZ_CP036526.1"/>
</dbReference>
<dbReference type="InterPro" id="IPR001375">
    <property type="entry name" value="Peptidase_S9_cat"/>
</dbReference>
<keyword evidence="2" id="KW-0175">Coiled coil</keyword>
<accession>A0A517NM42</accession>
<dbReference type="Gene3D" id="3.40.50.1820">
    <property type="entry name" value="alpha/beta hydrolase"/>
    <property type="match status" value="1"/>
</dbReference>
<feature type="coiled-coil region" evidence="2">
    <location>
        <begin position="39"/>
        <end position="66"/>
    </location>
</feature>
<dbReference type="PANTHER" id="PTHR43037:SF1">
    <property type="entry name" value="BLL1128 PROTEIN"/>
    <property type="match status" value="1"/>
</dbReference>
<evidence type="ECO:0000256" key="2">
    <source>
        <dbReference type="SAM" id="Coils"/>
    </source>
</evidence>
<dbReference type="InterPro" id="IPR029058">
    <property type="entry name" value="AB_hydrolase_fold"/>
</dbReference>